<accession>A0A163FAZ8</accession>
<dbReference type="Proteomes" id="UP000076796">
    <property type="component" value="Unassembled WGS sequence"/>
</dbReference>
<evidence type="ECO:0000313" key="1">
    <source>
        <dbReference type="EMBL" id="KZS44258.1"/>
    </source>
</evidence>
<name>A0A163FAZ8_9BACL</name>
<reference evidence="1" key="1">
    <citation type="journal article" date="2016" name="Genome Announc.">
        <title>Draft genomes of two strains of Paenibacillus glucanolyticus with capability to degrade lignocellulose.</title>
        <authorList>
            <person name="Mathews S.L."/>
            <person name="Pawlak J."/>
            <person name="Grunden A.M."/>
        </authorList>
    </citation>
    <scope>NUCLEOTIDE SEQUENCE [LARGE SCALE GENOMIC DNA]</scope>
    <source>
        <strain evidence="1">SLM1</strain>
    </source>
</reference>
<protein>
    <submittedName>
        <fullName evidence="1">Uncharacterized protein</fullName>
    </submittedName>
</protein>
<comment type="caution">
    <text evidence="1">The sequence shown here is derived from an EMBL/GenBank/DDBJ whole genome shotgun (WGS) entry which is preliminary data.</text>
</comment>
<evidence type="ECO:0000313" key="2">
    <source>
        <dbReference type="Proteomes" id="UP000076796"/>
    </source>
</evidence>
<dbReference type="AlphaFoldDB" id="A0A163FAZ8"/>
<proteinExistence type="predicted"/>
<organism evidence="1 2">
    <name type="scientific">Paenibacillus glucanolyticus</name>
    <dbReference type="NCBI Taxonomy" id="59843"/>
    <lineage>
        <taxon>Bacteria</taxon>
        <taxon>Bacillati</taxon>
        <taxon>Bacillota</taxon>
        <taxon>Bacilli</taxon>
        <taxon>Bacillales</taxon>
        <taxon>Paenibacillaceae</taxon>
        <taxon>Paenibacillus</taxon>
    </lineage>
</organism>
<keyword evidence="2" id="KW-1185">Reference proteome</keyword>
<sequence>MITAEVVRFNYRRQLIRLETKRLILAICVHMDKTKSCLRNKNEELLQQRVGFSLGWQGMSRHINSRCSMGDISEPVFFVIYNGSEMNES</sequence>
<dbReference type="EMBL" id="LWMH01000002">
    <property type="protein sequence ID" value="KZS44258.1"/>
    <property type="molecule type" value="Genomic_DNA"/>
</dbReference>
<gene>
    <name evidence="1" type="ORF">AWU65_29800</name>
</gene>
<dbReference type="RefSeq" id="WP_063480332.1">
    <property type="nucleotide sequence ID" value="NZ_JAYWMC010000001.1"/>
</dbReference>